<dbReference type="STRING" id="1280847.SAMN04488036_102385"/>
<feature type="signal peptide" evidence="1">
    <location>
        <begin position="1"/>
        <end position="19"/>
    </location>
</feature>
<dbReference type="Gene3D" id="1.10.8.760">
    <property type="entry name" value="Haem-binding uptake, Tiki superfamily, ChaN, domain 2"/>
    <property type="match status" value="1"/>
</dbReference>
<dbReference type="OrthoDB" id="9795827at2"/>
<protein>
    <submittedName>
        <fullName evidence="3">Uncharacterized iron-regulated protein</fullName>
    </submittedName>
</protein>
<reference evidence="4" key="1">
    <citation type="submission" date="2016-10" db="EMBL/GenBank/DDBJ databases">
        <authorList>
            <person name="Varghese N."/>
            <person name="Submissions S."/>
        </authorList>
    </citation>
    <scope>NUCLEOTIDE SEQUENCE [LARGE SCALE GENOMIC DNA]</scope>
    <source>
        <strain evidence="4">DSM 28453</strain>
    </source>
</reference>
<evidence type="ECO:0000256" key="1">
    <source>
        <dbReference type="SAM" id="SignalP"/>
    </source>
</evidence>
<sequence length="268" mass="28444">MKRSLAAMATALCVVPLLAWSEEISPAALGALPEAQVVFLGEVHDNVYHHEHQALALRSLRPSAVVFEMLTPEMAAKVTPDLLGNQDALAATLDWAQSGWPDFSVYYPVFEASAGAEIYGAQVPREDARAAVMGSDVGAVFGPRAEEFGLLAPLPEAQQTEREAKQMRAHCDALPADMLPGMVLAQRLRDAALARAATQALEATGGPVAVITGNGHARTDWGAAALMGSGVTVLSIGQFEATPERSQPFDLWLVTDAVDREDPCAAFK</sequence>
<evidence type="ECO:0000259" key="2">
    <source>
        <dbReference type="Pfam" id="PF04187"/>
    </source>
</evidence>
<dbReference type="Proteomes" id="UP000198851">
    <property type="component" value="Unassembled WGS sequence"/>
</dbReference>
<dbReference type="EMBL" id="FOSZ01000002">
    <property type="protein sequence ID" value="SFK82528.1"/>
    <property type="molecule type" value="Genomic_DNA"/>
</dbReference>
<dbReference type="AlphaFoldDB" id="A0A1I4CMR4"/>
<proteinExistence type="predicted"/>
<feature type="chain" id="PRO_5011493137" evidence="1">
    <location>
        <begin position="20"/>
        <end position="268"/>
    </location>
</feature>
<dbReference type="Pfam" id="PF04187">
    <property type="entry name" value="Cofac_haem_bdg"/>
    <property type="match status" value="1"/>
</dbReference>
<name>A0A1I4CMR4_9RHOB</name>
<feature type="domain" description="Haem-binding uptake Tiki superfamily ChaN" evidence="2">
    <location>
        <begin position="31"/>
        <end position="224"/>
    </location>
</feature>
<evidence type="ECO:0000313" key="4">
    <source>
        <dbReference type="Proteomes" id="UP000198851"/>
    </source>
</evidence>
<gene>
    <name evidence="3" type="ORF">SAMN04488036_102385</name>
</gene>
<keyword evidence="1" id="KW-0732">Signal</keyword>
<dbReference type="SUPFAM" id="SSF159501">
    <property type="entry name" value="EreA/ChaN-like"/>
    <property type="match status" value="1"/>
</dbReference>
<accession>A0A1I4CMR4</accession>
<dbReference type="InterPro" id="IPR007314">
    <property type="entry name" value="Cofac_haem-bd_dom"/>
</dbReference>
<dbReference type="Gene3D" id="3.40.50.11550">
    <property type="match status" value="1"/>
</dbReference>
<dbReference type="CDD" id="cd14727">
    <property type="entry name" value="ChanN-like"/>
    <property type="match status" value="1"/>
</dbReference>
<keyword evidence="4" id="KW-1185">Reference proteome</keyword>
<organism evidence="3 4">
    <name type="scientific">Shimia haliotis</name>
    <dbReference type="NCBI Taxonomy" id="1280847"/>
    <lineage>
        <taxon>Bacteria</taxon>
        <taxon>Pseudomonadati</taxon>
        <taxon>Pseudomonadota</taxon>
        <taxon>Alphaproteobacteria</taxon>
        <taxon>Rhodobacterales</taxon>
        <taxon>Roseobacteraceae</taxon>
    </lineage>
</organism>
<evidence type="ECO:0000313" key="3">
    <source>
        <dbReference type="EMBL" id="SFK82528.1"/>
    </source>
</evidence>
<dbReference type="RefSeq" id="WP_093322263.1">
    <property type="nucleotide sequence ID" value="NZ_FOSZ01000002.1"/>
</dbReference>